<dbReference type="InterPro" id="IPR051621">
    <property type="entry name" value="T2SS_protein_J"/>
</dbReference>
<evidence type="ECO:0000256" key="6">
    <source>
        <dbReference type="ARBA" id="ARBA00022519"/>
    </source>
</evidence>
<feature type="transmembrane region" description="Helical" evidence="10">
    <location>
        <begin position="12"/>
        <end position="37"/>
    </location>
</feature>
<evidence type="ECO:0000256" key="4">
    <source>
        <dbReference type="ARBA" id="ARBA00022475"/>
    </source>
</evidence>
<dbReference type="NCBIfam" id="TIGR02532">
    <property type="entry name" value="IV_pilin_GFxxxE"/>
    <property type="match status" value="1"/>
</dbReference>
<dbReference type="PANTHER" id="PTHR39583:SF2">
    <property type="entry name" value="TYPE II SECRETION SYSTEM PROTEIN J"/>
    <property type="match status" value="1"/>
</dbReference>
<comment type="subcellular location">
    <subcellularLocation>
        <location evidence="1">Cell inner membrane</location>
        <topology evidence="1">Single-pass membrane protein</topology>
    </subcellularLocation>
</comment>
<dbReference type="EMBL" id="JAVDWO010000015">
    <property type="protein sequence ID" value="MDR7194392.1"/>
    <property type="molecule type" value="Genomic_DNA"/>
</dbReference>
<comment type="similarity">
    <text evidence="2">Belongs to the GSP J family.</text>
</comment>
<keyword evidence="4" id="KW-1003">Cell membrane</keyword>
<dbReference type="Pfam" id="PF07963">
    <property type="entry name" value="N_methyl"/>
    <property type="match status" value="1"/>
</dbReference>
<keyword evidence="7 10" id="KW-0812">Transmembrane</keyword>
<keyword evidence="9 10" id="KW-0472">Membrane</keyword>
<keyword evidence="6" id="KW-0997">Cell inner membrane</keyword>
<evidence type="ECO:0000313" key="12">
    <source>
        <dbReference type="Proteomes" id="UP001256588"/>
    </source>
</evidence>
<accession>A0ABU1Y042</accession>
<comment type="caution">
    <text evidence="11">The sequence shown here is derived from an EMBL/GenBank/DDBJ whole genome shotgun (WGS) entry which is preliminary data.</text>
</comment>
<dbReference type="InterPro" id="IPR010055">
    <property type="entry name" value="T2SS_protein-GspJ"/>
</dbReference>
<gene>
    <name evidence="11" type="ORF">J2W68_003137</name>
</gene>
<evidence type="ECO:0000256" key="10">
    <source>
        <dbReference type="SAM" id="Phobius"/>
    </source>
</evidence>
<evidence type="ECO:0000256" key="1">
    <source>
        <dbReference type="ARBA" id="ARBA00004377"/>
    </source>
</evidence>
<dbReference type="Gene3D" id="2.10.70.20">
    <property type="entry name" value="gspk-gspi-gspj complex like domains"/>
    <property type="match status" value="1"/>
</dbReference>
<evidence type="ECO:0000256" key="8">
    <source>
        <dbReference type="ARBA" id="ARBA00022989"/>
    </source>
</evidence>
<evidence type="ECO:0000256" key="3">
    <source>
        <dbReference type="ARBA" id="ARBA00021539"/>
    </source>
</evidence>
<dbReference type="InterPro" id="IPR012902">
    <property type="entry name" value="N_methyl_site"/>
</dbReference>
<keyword evidence="8 10" id="KW-1133">Transmembrane helix</keyword>
<evidence type="ECO:0000256" key="2">
    <source>
        <dbReference type="ARBA" id="ARBA00011084"/>
    </source>
</evidence>
<protein>
    <recommendedName>
        <fullName evidence="3">Type II secretion system protein J</fullName>
    </recommendedName>
</protein>
<dbReference type="Pfam" id="PF11612">
    <property type="entry name" value="T2SSJ"/>
    <property type="match status" value="1"/>
</dbReference>
<sequence length="203" mass="22126">MSRAPRRRARGFTLIEVLVSLAIFAMLAAAAVGVLAWTADQQDVIRARMDRTAELQRAHALLKADLGQAAVRRTRRSDGVAELSAFTAAPPDDRSRPLMGFVRRGWENPDDAPRASMQYVEYRVADGSLQRSTRAALDGTSAAAPQVLLDGVESVRASYYARGFWSDGWGGGLDALPQAVALEMDVRDFGHVRQVFLLPGEAE</sequence>
<evidence type="ECO:0000256" key="7">
    <source>
        <dbReference type="ARBA" id="ARBA00022692"/>
    </source>
</evidence>
<organism evidence="11 12">
    <name type="scientific">Luteimonas terrae</name>
    <dbReference type="NCBI Taxonomy" id="1530191"/>
    <lineage>
        <taxon>Bacteria</taxon>
        <taxon>Pseudomonadati</taxon>
        <taxon>Pseudomonadota</taxon>
        <taxon>Gammaproteobacteria</taxon>
        <taxon>Lysobacterales</taxon>
        <taxon>Lysobacteraceae</taxon>
        <taxon>Luteimonas</taxon>
    </lineage>
</organism>
<reference evidence="11 12" key="1">
    <citation type="submission" date="2023-07" db="EMBL/GenBank/DDBJ databases">
        <title>Sorghum-associated microbial communities from plants grown in Nebraska, USA.</title>
        <authorList>
            <person name="Schachtman D."/>
        </authorList>
    </citation>
    <scope>NUCLEOTIDE SEQUENCE [LARGE SCALE GENOMIC DNA]</scope>
    <source>
        <strain evidence="11 12">4099</strain>
    </source>
</reference>
<dbReference type="Gene3D" id="3.10.610.10">
    <property type="entry name" value="GSPII I/J protein-like"/>
    <property type="match status" value="1"/>
</dbReference>
<dbReference type="SUPFAM" id="SSF54523">
    <property type="entry name" value="Pili subunits"/>
    <property type="match status" value="1"/>
</dbReference>
<dbReference type="NCBIfam" id="TIGR01711">
    <property type="entry name" value="gspJ"/>
    <property type="match status" value="1"/>
</dbReference>
<keyword evidence="5" id="KW-0488">Methylation</keyword>
<evidence type="ECO:0000313" key="11">
    <source>
        <dbReference type="EMBL" id="MDR7194392.1"/>
    </source>
</evidence>
<dbReference type="PANTHER" id="PTHR39583">
    <property type="entry name" value="TYPE II SECRETION SYSTEM PROTEIN J-RELATED"/>
    <property type="match status" value="1"/>
</dbReference>
<keyword evidence="12" id="KW-1185">Reference proteome</keyword>
<evidence type="ECO:0000256" key="5">
    <source>
        <dbReference type="ARBA" id="ARBA00022481"/>
    </source>
</evidence>
<dbReference type="Proteomes" id="UP001256588">
    <property type="component" value="Unassembled WGS sequence"/>
</dbReference>
<dbReference type="InterPro" id="IPR045584">
    <property type="entry name" value="Pilin-like"/>
</dbReference>
<dbReference type="PROSITE" id="PS00409">
    <property type="entry name" value="PROKAR_NTER_METHYL"/>
    <property type="match status" value="1"/>
</dbReference>
<name>A0ABU1Y042_9GAMM</name>
<proteinExistence type="inferred from homology"/>
<dbReference type="RefSeq" id="WP_310237623.1">
    <property type="nucleotide sequence ID" value="NZ_JAVDWO010000015.1"/>
</dbReference>
<evidence type="ECO:0000256" key="9">
    <source>
        <dbReference type="ARBA" id="ARBA00023136"/>
    </source>
</evidence>